<dbReference type="EMBL" id="WTPW01000310">
    <property type="protein sequence ID" value="KAF0524711.1"/>
    <property type="molecule type" value="Genomic_DNA"/>
</dbReference>
<protein>
    <submittedName>
        <fullName evidence="1">Myb-like transcription factor</fullName>
    </submittedName>
</protein>
<comment type="caution">
    <text evidence="1">The sequence shown here is derived from an EMBL/GenBank/DDBJ whole genome shotgun (WGS) entry which is preliminary data.</text>
</comment>
<dbReference type="InterPro" id="IPR015943">
    <property type="entry name" value="WD40/YVTN_repeat-like_dom_sf"/>
</dbReference>
<keyword evidence="2" id="KW-1185">Reference proteome</keyword>
<evidence type="ECO:0000313" key="2">
    <source>
        <dbReference type="Proteomes" id="UP000439903"/>
    </source>
</evidence>
<accession>A0A8H4AR00</accession>
<dbReference type="Proteomes" id="UP000439903">
    <property type="component" value="Unassembled WGS sequence"/>
</dbReference>
<organism evidence="1 2">
    <name type="scientific">Gigaspora margarita</name>
    <dbReference type="NCBI Taxonomy" id="4874"/>
    <lineage>
        <taxon>Eukaryota</taxon>
        <taxon>Fungi</taxon>
        <taxon>Fungi incertae sedis</taxon>
        <taxon>Mucoromycota</taxon>
        <taxon>Glomeromycotina</taxon>
        <taxon>Glomeromycetes</taxon>
        <taxon>Diversisporales</taxon>
        <taxon>Gigasporaceae</taxon>
        <taxon>Gigaspora</taxon>
    </lineage>
</organism>
<gene>
    <name evidence="1" type="ORF">F8M41_014975</name>
</gene>
<dbReference type="SUPFAM" id="SSF69322">
    <property type="entry name" value="Tricorn protease domain 2"/>
    <property type="match status" value="1"/>
</dbReference>
<reference evidence="1 2" key="1">
    <citation type="journal article" date="2019" name="Environ. Microbiol.">
        <title>At the nexus of three kingdoms: the genome of the mycorrhizal fungus Gigaspora margarita provides insights into plant, endobacterial and fungal interactions.</title>
        <authorList>
            <person name="Venice F."/>
            <person name="Ghignone S."/>
            <person name="Salvioli di Fossalunga A."/>
            <person name="Amselem J."/>
            <person name="Novero M."/>
            <person name="Xianan X."/>
            <person name="Sedzielewska Toro K."/>
            <person name="Morin E."/>
            <person name="Lipzen A."/>
            <person name="Grigoriev I.V."/>
            <person name="Henrissat B."/>
            <person name="Martin F.M."/>
            <person name="Bonfante P."/>
        </authorList>
    </citation>
    <scope>NUCLEOTIDE SEQUENCE [LARGE SCALE GENOMIC DNA]</scope>
    <source>
        <strain evidence="1 2">BEG34</strain>
    </source>
</reference>
<dbReference type="Gene3D" id="2.130.10.10">
    <property type="entry name" value="YVTN repeat-like/Quinoprotein amine dehydrogenase"/>
    <property type="match status" value="1"/>
</dbReference>
<dbReference type="OrthoDB" id="2420368at2759"/>
<sequence>MEDMDPHIEITIPIDRKAYLIKESELFTKYAGFSQDESFIAILDSVDPNNDQNFKLLMYKVITNEVTKTKEISEEHSQPIIIADEEQEENEVSEKQELQGNLIRSSKFASWSIAVSHEHQEQFRLVAISCISVDDMIHLPYEDIERLCGFTKIWKVDNNFNIEKCEIEIEYGGVIQFLPNTDDKATDKAIDKAGNETSDEANDDKANDKFTLILVKGLGIYKHSFSYSSDSKQFQHDTLMLDYPERIIDALKYNYSEYVSKYLTVPRSDTMRKYFLRCLNGPYLLVDTSGRDPNKNIELYDLRTNQLLNVFKRYKFVLSILDREKPGAFAVSSDEKLLVFVAGNDLKIYLIENGLELSSLSCKDSGMHSVDFMKFIFNDEKLLIFKNDRTVAVWDIFNSVREFINFIPLEKDTTSGLVKPMTRIVIDPISENKPFTILSIRPFFDENQIVWDAFDLKEHLERSVLDQNWIKLDPSKHIITDSAPNAYGIGENNEIDKVLLTDLIEANPKYYLGIEPWTVHPAEKISDTYIKQRLQFPRYIIYLDTKQKTRLLIGYNTIQVWHEKRLEFIHVVNDDPETPEEPHEKFKVIEIRYEHEDSVIQIVRDAIKTLVYLDSQSKSVNLAVGGKRITFNEIVRQTKNIITRFIVLYSNPWRLIDFHYKLMLEFIKLKDYPLITRILFNEKNVSRDDFEKCISQILSVVSEDKENNNKTKLKENIINIISKHSSKNLKNKEKMRPLHSWLVPLKDIEGILLDEEYNTDPTMLTLFLEYYSNNAMDNIGWLNVVSEVIPELYDRNYWWYVQEFYYKPCFGRKRLDMSSMMFHEIKKHSENSLKVYMPITQLIPHNKDRNFKLEYIK</sequence>
<name>A0A8H4AR00_GIGMA</name>
<proteinExistence type="predicted"/>
<evidence type="ECO:0000313" key="1">
    <source>
        <dbReference type="EMBL" id="KAF0524711.1"/>
    </source>
</evidence>
<dbReference type="AlphaFoldDB" id="A0A8H4AR00"/>